<sequence length="206" mass="23031">MKLLGQPNSINVRKVLWTCAELGLAPEIETWGGDRGSTHDQEFLTINPKGLVPVLLDGDLTLSESNTICRYLATRENRAGLLPADPEKRALVESWMDWQAAELNGAWKAAFMGLVRKDPNFSDSEIQLASVRTWNAQMALLEEHLASHDPYICGANLTLADIVLALSTNRWEMTPMEKPILPNIANWMERLSKRPGFRAHCRNGVP</sequence>
<proteinExistence type="inferred from homology"/>
<dbReference type="FunFam" id="3.40.30.10:FF:000039">
    <property type="entry name" value="Glutathione S-transferase domain"/>
    <property type="match status" value="1"/>
</dbReference>
<dbReference type="SFLD" id="SFLDG01150">
    <property type="entry name" value="Main.1:_Beta-like"/>
    <property type="match status" value="1"/>
</dbReference>
<evidence type="ECO:0000256" key="3">
    <source>
        <dbReference type="RuleBase" id="RU003494"/>
    </source>
</evidence>
<evidence type="ECO:0000313" key="7">
    <source>
        <dbReference type="Proteomes" id="UP001060336"/>
    </source>
</evidence>
<dbReference type="InterPro" id="IPR010987">
    <property type="entry name" value="Glutathione-S-Trfase_C-like"/>
</dbReference>
<dbReference type="Pfam" id="PF00043">
    <property type="entry name" value="GST_C"/>
    <property type="match status" value="1"/>
</dbReference>
<dbReference type="KEGG" id="naci:NUH88_19795"/>
<gene>
    <name evidence="6" type="ORF">NUH88_19795</name>
</gene>
<dbReference type="RefSeq" id="WP_257768400.1">
    <property type="nucleotide sequence ID" value="NZ_CP102480.1"/>
</dbReference>
<dbReference type="InterPro" id="IPR036249">
    <property type="entry name" value="Thioredoxin-like_sf"/>
</dbReference>
<evidence type="ECO:0000256" key="2">
    <source>
        <dbReference type="ARBA" id="ARBA00022679"/>
    </source>
</evidence>
<dbReference type="AlphaFoldDB" id="A0A9J7AR15"/>
<reference evidence="6" key="1">
    <citation type="submission" date="2022-08" db="EMBL/GenBank/DDBJ databases">
        <title>Nisaea acidiphila sp. nov., isolated from a marine algal debris and emended description of the genus Nisaea Urios et al. 2008.</title>
        <authorList>
            <person name="Kwon K."/>
        </authorList>
    </citation>
    <scope>NUCLEOTIDE SEQUENCE</scope>
    <source>
        <strain evidence="6">MEBiC11861</strain>
    </source>
</reference>
<dbReference type="PANTHER" id="PTHR44051:SF19">
    <property type="entry name" value="DISULFIDE-BOND OXIDOREDUCTASE YFCG"/>
    <property type="match status" value="1"/>
</dbReference>
<feature type="domain" description="GST N-terminal" evidence="4">
    <location>
        <begin position="1"/>
        <end position="80"/>
    </location>
</feature>
<dbReference type="InterPro" id="IPR040079">
    <property type="entry name" value="Glutathione_S-Trfase"/>
</dbReference>
<evidence type="ECO:0000259" key="5">
    <source>
        <dbReference type="PROSITE" id="PS50405"/>
    </source>
</evidence>
<protein>
    <submittedName>
        <fullName evidence="6">Glutathione S-transferase family protein</fullName>
    </submittedName>
</protein>
<dbReference type="SUPFAM" id="SSF47616">
    <property type="entry name" value="GST C-terminal domain-like"/>
    <property type="match status" value="1"/>
</dbReference>
<evidence type="ECO:0000313" key="6">
    <source>
        <dbReference type="EMBL" id="UUX49630.1"/>
    </source>
</evidence>
<dbReference type="InterPro" id="IPR004045">
    <property type="entry name" value="Glutathione_S-Trfase_N"/>
</dbReference>
<dbReference type="SFLD" id="SFLDS00019">
    <property type="entry name" value="Glutathione_Transferase_(cytos"/>
    <property type="match status" value="1"/>
</dbReference>
<dbReference type="PROSITE" id="PS50404">
    <property type="entry name" value="GST_NTER"/>
    <property type="match status" value="1"/>
</dbReference>
<dbReference type="CDD" id="cd03047">
    <property type="entry name" value="GST_N_2"/>
    <property type="match status" value="1"/>
</dbReference>
<dbReference type="SUPFAM" id="SSF52833">
    <property type="entry name" value="Thioredoxin-like"/>
    <property type="match status" value="1"/>
</dbReference>
<dbReference type="Proteomes" id="UP001060336">
    <property type="component" value="Chromosome"/>
</dbReference>
<dbReference type="Gene3D" id="3.40.30.10">
    <property type="entry name" value="Glutaredoxin"/>
    <property type="match status" value="1"/>
</dbReference>
<dbReference type="SFLD" id="SFLDG00358">
    <property type="entry name" value="Main_(cytGST)"/>
    <property type="match status" value="1"/>
</dbReference>
<name>A0A9J7AR15_9PROT</name>
<dbReference type="InterPro" id="IPR036282">
    <property type="entry name" value="Glutathione-S-Trfase_C_sf"/>
</dbReference>
<evidence type="ECO:0000259" key="4">
    <source>
        <dbReference type="PROSITE" id="PS50404"/>
    </source>
</evidence>
<organism evidence="6 7">
    <name type="scientific">Nisaea acidiphila</name>
    <dbReference type="NCBI Taxonomy" id="1862145"/>
    <lineage>
        <taxon>Bacteria</taxon>
        <taxon>Pseudomonadati</taxon>
        <taxon>Pseudomonadota</taxon>
        <taxon>Alphaproteobacteria</taxon>
        <taxon>Rhodospirillales</taxon>
        <taxon>Thalassobaculaceae</taxon>
        <taxon>Nisaea</taxon>
    </lineage>
</organism>
<accession>A0A9J7AR15</accession>
<dbReference type="InterPro" id="IPR004046">
    <property type="entry name" value="GST_C"/>
</dbReference>
<comment type="similarity">
    <text evidence="1 3">Belongs to the GST superfamily.</text>
</comment>
<dbReference type="PROSITE" id="PS50405">
    <property type="entry name" value="GST_CTER"/>
    <property type="match status" value="1"/>
</dbReference>
<dbReference type="Gene3D" id="1.20.1050.10">
    <property type="match status" value="1"/>
</dbReference>
<keyword evidence="7" id="KW-1185">Reference proteome</keyword>
<evidence type="ECO:0000256" key="1">
    <source>
        <dbReference type="ARBA" id="ARBA00007409"/>
    </source>
</evidence>
<dbReference type="Pfam" id="PF02798">
    <property type="entry name" value="GST_N"/>
    <property type="match status" value="1"/>
</dbReference>
<dbReference type="GO" id="GO:0016740">
    <property type="term" value="F:transferase activity"/>
    <property type="evidence" value="ECO:0007669"/>
    <property type="project" value="UniProtKB-KW"/>
</dbReference>
<keyword evidence="2" id="KW-0808">Transferase</keyword>
<feature type="domain" description="GST C-terminal" evidence="5">
    <location>
        <begin position="85"/>
        <end position="206"/>
    </location>
</feature>
<dbReference type="EMBL" id="CP102480">
    <property type="protein sequence ID" value="UUX49630.1"/>
    <property type="molecule type" value="Genomic_DNA"/>
</dbReference>
<dbReference type="PANTHER" id="PTHR44051">
    <property type="entry name" value="GLUTATHIONE S-TRANSFERASE-RELATED"/>
    <property type="match status" value="1"/>
</dbReference>